<evidence type="ECO:0000256" key="5">
    <source>
        <dbReference type="SAM" id="Phobius"/>
    </source>
</evidence>
<organism evidence="7 8">
    <name type="scientific">Candidatus Chisholmbacteria bacterium RIFCSPLOWO2_01_FULL_49_14</name>
    <dbReference type="NCBI Taxonomy" id="1797593"/>
    <lineage>
        <taxon>Bacteria</taxon>
        <taxon>Candidatus Chisholmiibacteriota</taxon>
    </lineage>
</organism>
<dbReference type="PANTHER" id="PTHR31157">
    <property type="entry name" value="SCP DOMAIN-CONTAINING PROTEIN"/>
    <property type="match status" value="1"/>
</dbReference>
<name>A0A1G1W0B2_9BACT</name>
<dbReference type="CDD" id="cd05379">
    <property type="entry name" value="CAP_bacterial"/>
    <property type="match status" value="1"/>
</dbReference>
<keyword evidence="4 5" id="KW-0472">Membrane</keyword>
<sequence length="324" mass="35995">MMFQGNYIDLILIILLIVWIADGWERGFFHLITDLVSFLGSFVFGLRYYSRAAYIFISYFSISRGIANALGFLLVYTAAHAILALLLVGLLRGIPEKYFPRLWQKFMGIFPAFVNGVVIIAVVLTLAVSLPIRTDVKDVITKSQIGSFLIRRTGTLERGMDSVFGEAIQESMAFLTVEPSGTERVNLGFELNEPDFSVDEYSEAAMFALVNQERAKQGIMELSWDTAIVPVARAHAKDMFERGYFSHVSPEGEDVGDRLQEADVRFFVAGENLALAPSLAMAHDGLMQSPGHRDNILSSDFSKVGIGVIDGGRYGKMFVQVFTD</sequence>
<feature type="transmembrane region" description="Helical" evidence="5">
    <location>
        <begin position="70"/>
        <end position="94"/>
    </location>
</feature>
<feature type="transmembrane region" description="Helical" evidence="5">
    <location>
        <begin position="28"/>
        <end position="49"/>
    </location>
</feature>
<dbReference type="Pfam" id="PF02674">
    <property type="entry name" value="Colicin_V"/>
    <property type="match status" value="1"/>
</dbReference>
<dbReference type="GO" id="GO:0016020">
    <property type="term" value="C:membrane"/>
    <property type="evidence" value="ECO:0007669"/>
    <property type="project" value="UniProtKB-SubCell"/>
</dbReference>
<dbReference type="Proteomes" id="UP000176723">
    <property type="component" value="Unassembled WGS sequence"/>
</dbReference>
<protein>
    <recommendedName>
        <fullName evidence="6">SCP domain-containing protein</fullName>
    </recommendedName>
</protein>
<dbReference type="AlphaFoldDB" id="A0A1G1W0B2"/>
<evidence type="ECO:0000256" key="1">
    <source>
        <dbReference type="ARBA" id="ARBA00004141"/>
    </source>
</evidence>
<comment type="subcellular location">
    <subcellularLocation>
        <location evidence="1">Membrane</location>
        <topology evidence="1">Multi-pass membrane protein</topology>
    </subcellularLocation>
</comment>
<dbReference type="Gene3D" id="3.40.33.10">
    <property type="entry name" value="CAP"/>
    <property type="match status" value="1"/>
</dbReference>
<feature type="transmembrane region" description="Helical" evidence="5">
    <location>
        <begin position="7"/>
        <end position="22"/>
    </location>
</feature>
<feature type="domain" description="SCP" evidence="6">
    <location>
        <begin position="208"/>
        <end position="322"/>
    </location>
</feature>
<dbReference type="InterPro" id="IPR003825">
    <property type="entry name" value="Colicin-V_CvpA"/>
</dbReference>
<dbReference type="InterPro" id="IPR014044">
    <property type="entry name" value="CAP_dom"/>
</dbReference>
<dbReference type="InterPro" id="IPR035940">
    <property type="entry name" value="CAP_sf"/>
</dbReference>
<dbReference type="GO" id="GO:0009403">
    <property type="term" value="P:toxin biosynthetic process"/>
    <property type="evidence" value="ECO:0007669"/>
    <property type="project" value="InterPro"/>
</dbReference>
<dbReference type="PANTHER" id="PTHR31157:SF1">
    <property type="entry name" value="SCP DOMAIN-CONTAINING PROTEIN"/>
    <property type="match status" value="1"/>
</dbReference>
<evidence type="ECO:0000313" key="8">
    <source>
        <dbReference type="Proteomes" id="UP000176723"/>
    </source>
</evidence>
<evidence type="ECO:0000256" key="2">
    <source>
        <dbReference type="ARBA" id="ARBA00022692"/>
    </source>
</evidence>
<dbReference type="SUPFAM" id="SSF55797">
    <property type="entry name" value="PR-1-like"/>
    <property type="match status" value="1"/>
</dbReference>
<evidence type="ECO:0000259" key="6">
    <source>
        <dbReference type="Pfam" id="PF00188"/>
    </source>
</evidence>
<gene>
    <name evidence="7" type="ORF">A3A65_03370</name>
</gene>
<comment type="caution">
    <text evidence="7">The sequence shown here is derived from an EMBL/GenBank/DDBJ whole genome shotgun (WGS) entry which is preliminary data.</text>
</comment>
<dbReference type="EMBL" id="MHCL01000016">
    <property type="protein sequence ID" value="OGY21105.1"/>
    <property type="molecule type" value="Genomic_DNA"/>
</dbReference>
<proteinExistence type="predicted"/>
<dbReference type="Pfam" id="PF00188">
    <property type="entry name" value="CAP"/>
    <property type="match status" value="1"/>
</dbReference>
<evidence type="ECO:0000256" key="4">
    <source>
        <dbReference type="ARBA" id="ARBA00023136"/>
    </source>
</evidence>
<reference evidence="7 8" key="1">
    <citation type="journal article" date="2016" name="Nat. Commun.">
        <title>Thousands of microbial genomes shed light on interconnected biogeochemical processes in an aquifer system.</title>
        <authorList>
            <person name="Anantharaman K."/>
            <person name="Brown C.T."/>
            <person name="Hug L.A."/>
            <person name="Sharon I."/>
            <person name="Castelle C.J."/>
            <person name="Probst A.J."/>
            <person name="Thomas B.C."/>
            <person name="Singh A."/>
            <person name="Wilkins M.J."/>
            <person name="Karaoz U."/>
            <person name="Brodie E.L."/>
            <person name="Williams K.H."/>
            <person name="Hubbard S.S."/>
            <person name="Banfield J.F."/>
        </authorList>
    </citation>
    <scope>NUCLEOTIDE SEQUENCE [LARGE SCALE GENOMIC DNA]</scope>
</reference>
<keyword evidence="3 5" id="KW-1133">Transmembrane helix</keyword>
<keyword evidence="2 5" id="KW-0812">Transmembrane</keyword>
<evidence type="ECO:0000256" key="3">
    <source>
        <dbReference type="ARBA" id="ARBA00022989"/>
    </source>
</evidence>
<feature type="transmembrane region" description="Helical" evidence="5">
    <location>
        <begin position="106"/>
        <end position="128"/>
    </location>
</feature>
<evidence type="ECO:0000313" key="7">
    <source>
        <dbReference type="EMBL" id="OGY21105.1"/>
    </source>
</evidence>
<accession>A0A1G1W0B2</accession>
<dbReference type="STRING" id="1797593.A3A65_03370"/>